<dbReference type="Proteomes" id="UP000278627">
    <property type="component" value="Unassembled WGS sequence"/>
</dbReference>
<evidence type="ECO:0000313" key="2">
    <source>
        <dbReference type="Proteomes" id="UP000278627"/>
    </source>
</evidence>
<name>A0A0N4SYT8_BRUPA</name>
<organism evidence="3">
    <name type="scientific">Brugia pahangi</name>
    <name type="common">Filarial nematode worm</name>
    <dbReference type="NCBI Taxonomy" id="6280"/>
    <lineage>
        <taxon>Eukaryota</taxon>
        <taxon>Metazoa</taxon>
        <taxon>Ecdysozoa</taxon>
        <taxon>Nematoda</taxon>
        <taxon>Chromadorea</taxon>
        <taxon>Rhabditida</taxon>
        <taxon>Spirurina</taxon>
        <taxon>Spiruromorpha</taxon>
        <taxon>Filarioidea</taxon>
        <taxon>Onchocercidae</taxon>
        <taxon>Brugia</taxon>
    </lineage>
</organism>
<dbReference type="AlphaFoldDB" id="A0A0N4SYT8"/>
<gene>
    <name evidence="1" type="ORF">BPAG_LOCUS913</name>
</gene>
<sequence length="75" mass="8706">MIDKQPKGADLRHTSKSLFGCRNLFLAGHEMEMVEQSSRHPDIKLCFLIRLTQSDDVRLTEILGFQSFRLNWIDA</sequence>
<reference evidence="3" key="1">
    <citation type="submission" date="2017-02" db="UniProtKB">
        <authorList>
            <consortium name="WormBaseParasite"/>
        </authorList>
    </citation>
    <scope>IDENTIFICATION</scope>
</reference>
<keyword evidence="2" id="KW-1185">Reference proteome</keyword>
<evidence type="ECO:0000313" key="1">
    <source>
        <dbReference type="EMBL" id="VDN82099.1"/>
    </source>
</evidence>
<evidence type="ECO:0000313" key="3">
    <source>
        <dbReference type="WBParaSite" id="BPAG_0000091201-mRNA-1"/>
    </source>
</evidence>
<accession>A0A0N4SYT8</accession>
<dbReference type="WBParaSite" id="BPAG_0000091201-mRNA-1">
    <property type="protein sequence ID" value="BPAG_0000091201-mRNA-1"/>
    <property type="gene ID" value="BPAG_0000091201"/>
</dbReference>
<protein>
    <submittedName>
        <fullName evidence="1 3">Uncharacterized protein</fullName>
    </submittedName>
</protein>
<proteinExistence type="predicted"/>
<dbReference type="EMBL" id="UZAD01000053">
    <property type="protein sequence ID" value="VDN82099.1"/>
    <property type="molecule type" value="Genomic_DNA"/>
</dbReference>
<reference evidence="1 2" key="2">
    <citation type="submission" date="2018-11" db="EMBL/GenBank/DDBJ databases">
        <authorList>
            <consortium name="Pathogen Informatics"/>
        </authorList>
    </citation>
    <scope>NUCLEOTIDE SEQUENCE [LARGE SCALE GENOMIC DNA]</scope>
</reference>